<gene>
    <name evidence="10" type="primary">mhpB</name>
    <name evidence="12" type="ORF">EV188_103448</name>
</gene>
<comment type="subunit">
    <text evidence="5 10">Homotetramer.</text>
</comment>
<comment type="function">
    <text evidence="10">Catalyzes the non-heme iron(II)-dependent oxidative cleavage of 2,3-dihydroxyphenylpropionic acid and 2,3-dihydroxicinnamic acid into 2-hydroxy-6-ketononadienedioate and 2-hydroxy-6-ketononatrienedioate, respectively.</text>
</comment>
<dbReference type="Pfam" id="PF02900">
    <property type="entry name" value="LigB"/>
    <property type="match status" value="1"/>
</dbReference>
<evidence type="ECO:0000256" key="1">
    <source>
        <dbReference type="ARBA" id="ARBA00001748"/>
    </source>
</evidence>
<feature type="active site" description="Proton donor" evidence="10">
    <location>
        <position position="115"/>
    </location>
</feature>
<feature type="domain" description="Extradiol ring-cleavage dioxygenase class III enzyme subunit B" evidence="11">
    <location>
        <begin position="7"/>
        <end position="305"/>
    </location>
</feature>
<protein>
    <recommendedName>
        <fullName evidence="10">2,3-dihydroxyphenylpropionate/2,3-dihydroxicinnamic acid 1,2-dioxygenase</fullName>
        <ecNumber evidence="10">1.13.11.16</ecNumber>
    </recommendedName>
    <alternativeName>
        <fullName evidence="10">3-carboxyethylcatechol 2,3-dioxygenase</fullName>
    </alternativeName>
</protein>
<name>A0A4R6VHX3_9PSEU</name>
<dbReference type="SUPFAM" id="SSF53213">
    <property type="entry name" value="LigB-like"/>
    <property type="match status" value="1"/>
</dbReference>
<dbReference type="InterPro" id="IPR023789">
    <property type="entry name" value="DHPP/DHXA_dioxygenase"/>
</dbReference>
<evidence type="ECO:0000313" key="12">
    <source>
        <dbReference type="EMBL" id="TDQ60944.1"/>
    </source>
</evidence>
<organism evidence="12 13">
    <name type="scientific">Actinomycetospora succinea</name>
    <dbReference type="NCBI Taxonomy" id="663603"/>
    <lineage>
        <taxon>Bacteria</taxon>
        <taxon>Bacillati</taxon>
        <taxon>Actinomycetota</taxon>
        <taxon>Actinomycetes</taxon>
        <taxon>Pseudonocardiales</taxon>
        <taxon>Pseudonocardiaceae</taxon>
        <taxon>Actinomycetospora</taxon>
    </lineage>
</organism>
<evidence type="ECO:0000256" key="2">
    <source>
        <dbReference type="ARBA" id="ARBA00001843"/>
    </source>
</evidence>
<dbReference type="HAMAP" id="MF_01653">
    <property type="entry name" value="MhpB"/>
    <property type="match status" value="1"/>
</dbReference>
<keyword evidence="6 10" id="KW-0058">Aromatic hydrocarbons catabolism</keyword>
<dbReference type="EMBL" id="SNYO01000003">
    <property type="protein sequence ID" value="TDQ60944.1"/>
    <property type="molecule type" value="Genomic_DNA"/>
</dbReference>
<sequence>MALALCAMSHSPLLSLNEPRSEVRARVDVAREEARAFVTAYDPDLVVVIGPDHYNGFFYDLMPPFCIGTAATSIGDYDTVAGPLPVEHDTALAMAGAVLDAEVDVAVSERMKVDHGLVQPLEFLFGGFHRCPPVIPVFINGVAVPLGPARRARLLGDAIGRFAAGLDRRVLLLASGGLSHDPPVPQLASATPEVAEGLIDGRNPTPEARAARQERVIVTGQRFAEDPTTLQDLNPEWDQLVLDTLASGRLADVDGWSNAWFQEQAGNSSHEVRTWIAAYAALAAAGPYEVGTRFYEPIREWIAGFAVTTATPTTGQAHLAMASAHSTTTGA</sequence>
<evidence type="ECO:0000256" key="6">
    <source>
        <dbReference type="ARBA" id="ARBA00022797"/>
    </source>
</evidence>
<evidence type="ECO:0000256" key="3">
    <source>
        <dbReference type="ARBA" id="ARBA00005207"/>
    </source>
</evidence>
<dbReference type="AlphaFoldDB" id="A0A4R6VHX3"/>
<comment type="catalytic activity">
    <reaction evidence="2 10">
        <text>3-(2,3-dihydroxyphenyl)propanoate + O2 = (2Z,4E)-2-hydroxy-6-oxonona-2,4-dienedioate + H(+)</text>
        <dbReference type="Rhea" id="RHEA:23840"/>
        <dbReference type="ChEBI" id="CHEBI:15378"/>
        <dbReference type="ChEBI" id="CHEBI:15379"/>
        <dbReference type="ChEBI" id="CHEBI:46951"/>
        <dbReference type="ChEBI" id="CHEBI:66887"/>
        <dbReference type="EC" id="1.13.11.16"/>
    </reaction>
</comment>
<keyword evidence="13" id="KW-1185">Reference proteome</keyword>
<dbReference type="InterPro" id="IPR004183">
    <property type="entry name" value="Xdiol_dOase_suB"/>
</dbReference>
<dbReference type="Proteomes" id="UP000295705">
    <property type="component" value="Unassembled WGS sequence"/>
</dbReference>
<dbReference type="GO" id="GO:0047070">
    <property type="term" value="F:3-carboxyethylcatechol 2,3-dioxygenase activity"/>
    <property type="evidence" value="ECO:0007669"/>
    <property type="project" value="UniProtKB-UniRule"/>
</dbReference>
<evidence type="ECO:0000256" key="8">
    <source>
        <dbReference type="ARBA" id="ARBA00023002"/>
    </source>
</evidence>
<evidence type="ECO:0000259" key="11">
    <source>
        <dbReference type="Pfam" id="PF02900"/>
    </source>
</evidence>
<keyword evidence="7 10" id="KW-0223">Dioxygenase</keyword>
<comment type="pathway">
    <text evidence="3 10">Aromatic compound metabolism; 3-phenylpropanoate degradation.</text>
</comment>
<feature type="active site" description="Proton acceptor" evidence="10">
    <location>
        <position position="180"/>
    </location>
</feature>
<evidence type="ECO:0000256" key="4">
    <source>
        <dbReference type="ARBA" id="ARBA00007030"/>
    </source>
</evidence>
<evidence type="ECO:0000256" key="5">
    <source>
        <dbReference type="ARBA" id="ARBA00011881"/>
    </source>
</evidence>
<dbReference type="UniPathway" id="UPA00714"/>
<dbReference type="GO" id="GO:0008198">
    <property type="term" value="F:ferrous iron binding"/>
    <property type="evidence" value="ECO:0007669"/>
    <property type="project" value="InterPro"/>
</dbReference>
<dbReference type="NCBIfam" id="NF009910">
    <property type="entry name" value="PRK13370.1-4"/>
    <property type="match status" value="1"/>
</dbReference>
<evidence type="ECO:0000256" key="9">
    <source>
        <dbReference type="ARBA" id="ARBA00023004"/>
    </source>
</evidence>
<evidence type="ECO:0000256" key="10">
    <source>
        <dbReference type="HAMAP-Rule" id="MF_01653"/>
    </source>
</evidence>
<proteinExistence type="inferred from homology"/>
<dbReference type="CDD" id="cd07365">
    <property type="entry name" value="MhpB_like"/>
    <property type="match status" value="1"/>
</dbReference>
<evidence type="ECO:0000256" key="7">
    <source>
        <dbReference type="ARBA" id="ARBA00022964"/>
    </source>
</evidence>
<comment type="catalytic activity">
    <reaction evidence="1 10">
        <text>(2E)-3-(2,3-dihydroxyphenyl)prop-2-enoate + O2 = (2Z,4E,7E)-2-hydroxy-6-oxonona-2,4,7-trienedioate + H(+)</text>
        <dbReference type="Rhea" id="RHEA:25054"/>
        <dbReference type="ChEBI" id="CHEBI:15378"/>
        <dbReference type="ChEBI" id="CHEBI:15379"/>
        <dbReference type="ChEBI" id="CHEBI:58642"/>
        <dbReference type="ChEBI" id="CHEBI:66888"/>
        <dbReference type="EC" id="1.13.11.16"/>
    </reaction>
</comment>
<comment type="similarity">
    <text evidence="4 10">Belongs to the LigB/MhpB extradiol dioxygenase family.</text>
</comment>
<keyword evidence="9 10" id="KW-0408">Iron</keyword>
<keyword evidence="8 10" id="KW-0560">Oxidoreductase</keyword>
<comment type="cofactor">
    <cofactor evidence="10">
        <name>Fe(2+)</name>
        <dbReference type="ChEBI" id="CHEBI:29033"/>
    </cofactor>
</comment>
<accession>A0A4R6VHX3</accession>
<comment type="caution">
    <text evidence="12">The sequence shown here is derived from an EMBL/GenBank/DDBJ whole genome shotgun (WGS) entry which is preliminary data.</text>
</comment>
<dbReference type="Gene3D" id="3.40.830.10">
    <property type="entry name" value="LigB-like"/>
    <property type="match status" value="1"/>
</dbReference>
<dbReference type="EC" id="1.13.11.16" evidence="10"/>
<reference evidence="12 13" key="1">
    <citation type="submission" date="2019-03" db="EMBL/GenBank/DDBJ databases">
        <title>Genomic Encyclopedia of Type Strains, Phase IV (KMG-IV): sequencing the most valuable type-strain genomes for metagenomic binning, comparative biology and taxonomic classification.</title>
        <authorList>
            <person name="Goeker M."/>
        </authorList>
    </citation>
    <scope>NUCLEOTIDE SEQUENCE [LARGE SCALE GENOMIC DNA]</scope>
    <source>
        <strain evidence="12 13">DSM 45775</strain>
    </source>
</reference>
<dbReference type="GO" id="GO:0019380">
    <property type="term" value="P:3-phenylpropionate catabolic process"/>
    <property type="evidence" value="ECO:0007669"/>
    <property type="project" value="UniProtKB-UniRule"/>
</dbReference>
<dbReference type="RefSeq" id="WP_279536734.1">
    <property type="nucleotide sequence ID" value="NZ_BAABHR010000011.1"/>
</dbReference>
<evidence type="ECO:0000313" key="13">
    <source>
        <dbReference type="Proteomes" id="UP000295705"/>
    </source>
</evidence>